<evidence type="ECO:0000313" key="1">
    <source>
        <dbReference type="EMBL" id="PTQ90279.1"/>
    </source>
</evidence>
<dbReference type="EMBL" id="QAON01000003">
    <property type="protein sequence ID" value="PTQ90279.1"/>
    <property type="molecule type" value="Genomic_DNA"/>
</dbReference>
<dbReference type="RefSeq" id="WP_107864729.1">
    <property type="nucleotide sequence ID" value="NZ_QAON01000003.1"/>
</dbReference>
<dbReference type="AlphaFoldDB" id="A0A2T5J1G3"/>
<reference evidence="1 2" key="1">
    <citation type="submission" date="2018-04" db="EMBL/GenBank/DDBJ databases">
        <title>Genomic Encyclopedia of Archaeal and Bacterial Type Strains, Phase II (KMG-II): from individual species to whole genera.</title>
        <authorList>
            <person name="Goeker M."/>
        </authorList>
    </citation>
    <scope>NUCLEOTIDE SEQUENCE [LARGE SCALE GENOMIC DNA]</scope>
    <source>
        <strain evidence="1 2">DSM 5822</strain>
    </source>
</reference>
<dbReference type="NCBIfam" id="TIGR01634">
    <property type="entry name" value="tail_P2_I"/>
    <property type="match status" value="1"/>
</dbReference>
<dbReference type="InterPro" id="IPR006521">
    <property type="entry name" value="Tail_protein_I"/>
</dbReference>
<accession>A0A2T5J1G3</accession>
<keyword evidence="2" id="KW-1185">Reference proteome</keyword>
<name>A0A2T5J1G3_9GAMM</name>
<proteinExistence type="predicted"/>
<gene>
    <name evidence="1" type="ORF">C8N29_10332</name>
</gene>
<sequence length="203" mass="22645">MPNLLPPNATSLERHVATLTERLEQYPSDFQHAWHPDLCPVELLPWLAWAFSVDEWDVNWTEAQKRNAIKNSVFIHKHKGTRAALERALANLVEAEINEWFEHTPPTAPYTFTVNTTLPLTDISADSFANIMRVINAAKNLRSHYTLQITTDAFGDSFYGGSMTAGYESAIYPYSPSILLSGHLQLAGALSSGVSTPIYPFVP</sequence>
<dbReference type="Pfam" id="PF09684">
    <property type="entry name" value="Tail_P2_I"/>
    <property type="match status" value="1"/>
</dbReference>
<organism evidence="1 2">
    <name type="scientific">Agitococcus lubricus</name>
    <dbReference type="NCBI Taxonomy" id="1077255"/>
    <lineage>
        <taxon>Bacteria</taxon>
        <taxon>Pseudomonadati</taxon>
        <taxon>Pseudomonadota</taxon>
        <taxon>Gammaproteobacteria</taxon>
        <taxon>Moraxellales</taxon>
        <taxon>Moraxellaceae</taxon>
        <taxon>Agitococcus</taxon>
    </lineage>
</organism>
<protein>
    <submittedName>
        <fullName evidence="1">Phage tail P2-like protein</fullName>
    </submittedName>
</protein>
<comment type="caution">
    <text evidence="1">The sequence shown here is derived from an EMBL/GenBank/DDBJ whole genome shotgun (WGS) entry which is preliminary data.</text>
</comment>
<dbReference type="OrthoDB" id="90759at2"/>
<dbReference type="Proteomes" id="UP000244223">
    <property type="component" value="Unassembled WGS sequence"/>
</dbReference>
<evidence type="ECO:0000313" key="2">
    <source>
        <dbReference type="Proteomes" id="UP000244223"/>
    </source>
</evidence>